<feature type="compositionally biased region" description="Basic and acidic residues" evidence="1">
    <location>
        <begin position="107"/>
        <end position="117"/>
    </location>
</feature>
<dbReference type="Proteomes" id="UP000326924">
    <property type="component" value="Unassembled WGS sequence"/>
</dbReference>
<feature type="region of interest" description="Disordered" evidence="1">
    <location>
        <begin position="107"/>
        <end position="137"/>
    </location>
</feature>
<comment type="caution">
    <text evidence="2">The sequence shown here is derived from an EMBL/GenBank/DDBJ whole genome shotgun (WGS) entry which is preliminary data.</text>
</comment>
<organism evidence="2 3">
    <name type="scientific">Sphaerosporella brunnea</name>
    <dbReference type="NCBI Taxonomy" id="1250544"/>
    <lineage>
        <taxon>Eukaryota</taxon>
        <taxon>Fungi</taxon>
        <taxon>Dikarya</taxon>
        <taxon>Ascomycota</taxon>
        <taxon>Pezizomycotina</taxon>
        <taxon>Pezizomycetes</taxon>
        <taxon>Pezizales</taxon>
        <taxon>Pyronemataceae</taxon>
        <taxon>Sphaerosporella</taxon>
    </lineage>
</organism>
<name>A0A5J5EFH6_9PEZI</name>
<protein>
    <submittedName>
        <fullName evidence="2">Uncharacterized protein</fullName>
    </submittedName>
</protein>
<dbReference type="InParanoid" id="A0A5J5EFH6"/>
<dbReference type="EMBL" id="VXIS01000380">
    <property type="protein sequence ID" value="KAA8893991.1"/>
    <property type="molecule type" value="Genomic_DNA"/>
</dbReference>
<feature type="region of interest" description="Disordered" evidence="1">
    <location>
        <begin position="57"/>
        <end position="91"/>
    </location>
</feature>
<evidence type="ECO:0000256" key="1">
    <source>
        <dbReference type="SAM" id="MobiDB-lite"/>
    </source>
</evidence>
<keyword evidence="3" id="KW-1185">Reference proteome</keyword>
<feature type="non-terminal residue" evidence="2">
    <location>
        <position position="1"/>
    </location>
</feature>
<sequence>APPLDYVEPVLTPTNTGGSRPGSPIGEGRVTPFTKEGSMAKRIGYSALAATAVANASPFPGNCQKLREKGSRAGTPQGGQSTNATPPPPGCSGTLFFRYLINPVKAGGDHEAKERKPSMFPSGGCQTLRDTTNKKRK</sequence>
<proteinExistence type="predicted"/>
<reference evidence="2 3" key="1">
    <citation type="submission" date="2019-09" db="EMBL/GenBank/DDBJ databases">
        <title>Draft genome of the ectomycorrhizal ascomycete Sphaerosporella brunnea.</title>
        <authorList>
            <consortium name="DOE Joint Genome Institute"/>
            <person name="Benucci G.M."/>
            <person name="Marozzi G."/>
            <person name="Antonielli L."/>
            <person name="Sanchez S."/>
            <person name="Marco P."/>
            <person name="Wang X."/>
            <person name="Falini L.B."/>
            <person name="Barry K."/>
            <person name="Haridas S."/>
            <person name="Lipzen A."/>
            <person name="Labutti K."/>
            <person name="Grigoriev I.V."/>
            <person name="Murat C."/>
            <person name="Martin F."/>
            <person name="Albertini E."/>
            <person name="Donnini D."/>
            <person name="Bonito G."/>
        </authorList>
    </citation>
    <scope>NUCLEOTIDE SEQUENCE [LARGE SCALE GENOMIC DNA]</scope>
    <source>
        <strain evidence="2 3">Sb_GMNB300</strain>
    </source>
</reference>
<evidence type="ECO:0000313" key="2">
    <source>
        <dbReference type="EMBL" id="KAA8893991.1"/>
    </source>
</evidence>
<dbReference type="AlphaFoldDB" id="A0A5J5EFH6"/>
<feature type="region of interest" description="Disordered" evidence="1">
    <location>
        <begin position="1"/>
        <end position="32"/>
    </location>
</feature>
<evidence type="ECO:0000313" key="3">
    <source>
        <dbReference type="Proteomes" id="UP000326924"/>
    </source>
</evidence>
<accession>A0A5J5EFH6</accession>
<dbReference type="OrthoDB" id="422728at2759"/>
<gene>
    <name evidence="2" type="ORF">FN846DRAFT_1002284</name>
</gene>